<evidence type="ECO:0000256" key="4">
    <source>
        <dbReference type="ARBA" id="ARBA00023004"/>
    </source>
</evidence>
<evidence type="ECO:0000259" key="6">
    <source>
        <dbReference type="PROSITE" id="PS51296"/>
    </source>
</evidence>
<dbReference type="InterPro" id="IPR036922">
    <property type="entry name" value="Rieske_2Fe-2S_sf"/>
</dbReference>
<sequence length="318" mass="36906">MFLRNKWWVIAGSKAIGKKPVAMTRLGEDLVLWRDDKGTIVCQSQHCPHRGASLGLGKVVDGCIECPFHGFRFSTEGNCTLMPCEGENASIGTTMRVKTYLVREAHDLVWLWWGEEKSSYPEIPWFEELEDSPRRWSSGTMSWDIPFTRAVENLLIDLHHVAFAHHKIAWLFDFGSAKVLEPFEVEIKDEIIHSWGELKSLESDNKKSSFKIEHWLYFPNLAIFDFEIGGVKLYVTATPVDEENTWVYARYYNSLGSPWISRLISRFAIWFDLSFAQPDDYRIVKSSKPQQSGLKVNNFVRADKTIVIWHQMYEEQIF</sequence>
<keyword evidence="1" id="KW-0001">2Fe-2S</keyword>
<keyword evidence="5" id="KW-0411">Iron-sulfur</keyword>
<dbReference type="AlphaFoldDB" id="A0A1Z4LVE6"/>
<keyword evidence="2" id="KW-0479">Metal-binding</keyword>
<protein>
    <recommendedName>
        <fullName evidence="6">Rieske domain-containing protein</fullName>
    </recommendedName>
</protein>
<dbReference type="InterPro" id="IPR050584">
    <property type="entry name" value="Cholesterol_7-desaturase"/>
</dbReference>
<evidence type="ECO:0000256" key="3">
    <source>
        <dbReference type="ARBA" id="ARBA00023002"/>
    </source>
</evidence>
<dbReference type="SUPFAM" id="SSF55961">
    <property type="entry name" value="Bet v1-like"/>
    <property type="match status" value="1"/>
</dbReference>
<accession>A0A1Z4LVE6</accession>
<keyword evidence="4" id="KW-0408">Iron</keyword>
<dbReference type="GO" id="GO:0046872">
    <property type="term" value="F:metal ion binding"/>
    <property type="evidence" value="ECO:0007669"/>
    <property type="project" value="UniProtKB-KW"/>
</dbReference>
<dbReference type="PANTHER" id="PTHR21266">
    <property type="entry name" value="IRON-SULFUR DOMAIN CONTAINING PROTEIN"/>
    <property type="match status" value="1"/>
</dbReference>
<evidence type="ECO:0000256" key="1">
    <source>
        <dbReference type="ARBA" id="ARBA00022714"/>
    </source>
</evidence>
<dbReference type="EMBL" id="AP018227">
    <property type="protein sequence ID" value="BAY85212.1"/>
    <property type="molecule type" value="Genomic_DNA"/>
</dbReference>
<keyword evidence="8" id="KW-1185">Reference proteome</keyword>
<dbReference type="Pfam" id="PF00355">
    <property type="entry name" value="Rieske"/>
    <property type="match status" value="1"/>
</dbReference>
<dbReference type="PROSITE" id="PS51296">
    <property type="entry name" value="RIESKE"/>
    <property type="match status" value="1"/>
</dbReference>
<evidence type="ECO:0000256" key="5">
    <source>
        <dbReference type="ARBA" id="ARBA00023014"/>
    </source>
</evidence>
<dbReference type="PANTHER" id="PTHR21266:SF59">
    <property type="entry name" value="BLR4922 PROTEIN"/>
    <property type="match status" value="1"/>
</dbReference>
<dbReference type="GO" id="GO:0016705">
    <property type="term" value="F:oxidoreductase activity, acting on paired donors, with incorporation or reduction of molecular oxygen"/>
    <property type="evidence" value="ECO:0007669"/>
    <property type="project" value="UniProtKB-ARBA"/>
</dbReference>
<name>A0A1Z4LVE6_9CYAN</name>
<organism evidence="7 8">
    <name type="scientific">Calothrix parasitica NIES-267</name>
    <dbReference type="NCBI Taxonomy" id="1973488"/>
    <lineage>
        <taxon>Bacteria</taxon>
        <taxon>Bacillati</taxon>
        <taxon>Cyanobacteriota</taxon>
        <taxon>Cyanophyceae</taxon>
        <taxon>Nostocales</taxon>
        <taxon>Calotrichaceae</taxon>
        <taxon>Calothrix</taxon>
    </lineage>
</organism>
<proteinExistence type="predicted"/>
<dbReference type="Gene3D" id="2.102.10.10">
    <property type="entry name" value="Rieske [2Fe-2S] iron-sulphur domain"/>
    <property type="match status" value="1"/>
</dbReference>
<reference evidence="7 8" key="1">
    <citation type="submission" date="2017-06" db="EMBL/GenBank/DDBJ databases">
        <title>Genome sequencing of cyanobaciteial culture collection at National Institute for Environmental Studies (NIES).</title>
        <authorList>
            <person name="Hirose Y."/>
            <person name="Shimura Y."/>
            <person name="Fujisawa T."/>
            <person name="Nakamura Y."/>
            <person name="Kawachi M."/>
        </authorList>
    </citation>
    <scope>NUCLEOTIDE SEQUENCE [LARGE SCALE GENOMIC DNA]</scope>
    <source>
        <strain evidence="7 8">NIES-267</strain>
    </source>
</reference>
<dbReference type="InterPro" id="IPR017941">
    <property type="entry name" value="Rieske_2Fe-2S"/>
</dbReference>
<keyword evidence="3" id="KW-0560">Oxidoreductase</keyword>
<evidence type="ECO:0000256" key="2">
    <source>
        <dbReference type="ARBA" id="ARBA00022723"/>
    </source>
</evidence>
<feature type="domain" description="Rieske" evidence="6">
    <location>
        <begin position="7"/>
        <end position="111"/>
    </location>
</feature>
<gene>
    <name evidence="7" type="ORF">NIES267_47110</name>
</gene>
<evidence type="ECO:0000313" key="8">
    <source>
        <dbReference type="Proteomes" id="UP000218418"/>
    </source>
</evidence>
<dbReference type="GO" id="GO:0004497">
    <property type="term" value="F:monooxygenase activity"/>
    <property type="evidence" value="ECO:0007669"/>
    <property type="project" value="UniProtKB-ARBA"/>
</dbReference>
<dbReference type="GO" id="GO:0051537">
    <property type="term" value="F:2 iron, 2 sulfur cluster binding"/>
    <property type="evidence" value="ECO:0007669"/>
    <property type="project" value="UniProtKB-KW"/>
</dbReference>
<dbReference type="Proteomes" id="UP000218418">
    <property type="component" value="Chromosome"/>
</dbReference>
<dbReference type="SUPFAM" id="SSF50022">
    <property type="entry name" value="ISP domain"/>
    <property type="match status" value="1"/>
</dbReference>
<evidence type="ECO:0000313" key="7">
    <source>
        <dbReference type="EMBL" id="BAY85212.1"/>
    </source>
</evidence>
<dbReference type="Gene3D" id="3.90.380.10">
    <property type="entry name" value="Naphthalene 1,2-dioxygenase Alpha Subunit, Chain A, domain 1"/>
    <property type="match status" value="1"/>
</dbReference>